<accession>A0A645GFN7</accession>
<gene>
    <name evidence="1" type="ORF">SDC9_173122</name>
</gene>
<evidence type="ECO:0000313" key="1">
    <source>
        <dbReference type="EMBL" id="MPN25708.1"/>
    </source>
</evidence>
<reference evidence="1" key="1">
    <citation type="submission" date="2019-08" db="EMBL/GenBank/DDBJ databases">
        <authorList>
            <person name="Kucharzyk K."/>
            <person name="Murdoch R.W."/>
            <person name="Higgins S."/>
            <person name="Loffler F."/>
        </authorList>
    </citation>
    <scope>NUCLEOTIDE SEQUENCE</scope>
</reference>
<dbReference type="AlphaFoldDB" id="A0A645GFN7"/>
<proteinExistence type="predicted"/>
<dbReference type="EMBL" id="VSSQ01074980">
    <property type="protein sequence ID" value="MPN25708.1"/>
    <property type="molecule type" value="Genomic_DNA"/>
</dbReference>
<protein>
    <submittedName>
        <fullName evidence="1">Uncharacterized protein</fullName>
    </submittedName>
</protein>
<organism evidence="1">
    <name type="scientific">bioreactor metagenome</name>
    <dbReference type="NCBI Taxonomy" id="1076179"/>
    <lineage>
        <taxon>unclassified sequences</taxon>
        <taxon>metagenomes</taxon>
        <taxon>ecological metagenomes</taxon>
    </lineage>
</organism>
<sequence length="112" mass="13282">MLRLYRRPGRNFAGRYFLKLNLDKFHLLPMVMAGHLRLVGNYILPVTPENSKFMSTFTEYSPGLFSLSELLEHEYDPVQREIDELYYAYNASFRFNMEILGQALLRNLLKRT</sequence>
<comment type="caution">
    <text evidence="1">The sequence shown here is derived from an EMBL/GenBank/DDBJ whole genome shotgun (WGS) entry which is preliminary data.</text>
</comment>
<name>A0A645GFN7_9ZZZZ</name>